<reference evidence="1" key="2">
    <citation type="journal article" date="2015" name="Fish Shellfish Immunol.">
        <title>Early steps in the European eel (Anguilla anguilla)-Vibrio vulnificus interaction in the gills: Role of the RtxA13 toxin.</title>
        <authorList>
            <person name="Callol A."/>
            <person name="Pajuelo D."/>
            <person name="Ebbesson L."/>
            <person name="Teles M."/>
            <person name="MacKenzie S."/>
            <person name="Amaro C."/>
        </authorList>
    </citation>
    <scope>NUCLEOTIDE SEQUENCE</scope>
</reference>
<dbReference type="EMBL" id="GBXM01055748">
    <property type="protein sequence ID" value="JAH52829.1"/>
    <property type="molecule type" value="Transcribed_RNA"/>
</dbReference>
<organism evidence="1">
    <name type="scientific">Anguilla anguilla</name>
    <name type="common">European freshwater eel</name>
    <name type="synonym">Muraena anguilla</name>
    <dbReference type="NCBI Taxonomy" id="7936"/>
    <lineage>
        <taxon>Eukaryota</taxon>
        <taxon>Metazoa</taxon>
        <taxon>Chordata</taxon>
        <taxon>Craniata</taxon>
        <taxon>Vertebrata</taxon>
        <taxon>Euteleostomi</taxon>
        <taxon>Actinopterygii</taxon>
        <taxon>Neopterygii</taxon>
        <taxon>Teleostei</taxon>
        <taxon>Anguilliformes</taxon>
        <taxon>Anguillidae</taxon>
        <taxon>Anguilla</taxon>
    </lineage>
</organism>
<sequence length="41" mass="4606">MQGSETMTVFAGWLDSTVDVSYPECVEQMVFNRVKNKVAHA</sequence>
<dbReference type="EMBL" id="GBXM01055366">
    <property type="protein sequence ID" value="JAH53211.1"/>
    <property type="molecule type" value="Transcribed_RNA"/>
</dbReference>
<name>A0A0E9TGP0_ANGAN</name>
<evidence type="ECO:0000313" key="1">
    <source>
        <dbReference type="EMBL" id="JAH52829.1"/>
    </source>
</evidence>
<accession>A0A0E9TGP0</accession>
<dbReference type="AlphaFoldDB" id="A0A0E9TGP0"/>
<protein>
    <submittedName>
        <fullName evidence="1">Uncharacterized protein</fullName>
    </submittedName>
</protein>
<reference evidence="1" key="1">
    <citation type="submission" date="2014-11" db="EMBL/GenBank/DDBJ databases">
        <authorList>
            <person name="Amaro Gonzalez C."/>
        </authorList>
    </citation>
    <scope>NUCLEOTIDE SEQUENCE</scope>
</reference>
<dbReference type="EMBL" id="GBXM01047309">
    <property type="protein sequence ID" value="JAH61268.1"/>
    <property type="molecule type" value="Transcribed_RNA"/>
</dbReference>
<proteinExistence type="predicted"/>